<evidence type="ECO:0000256" key="1">
    <source>
        <dbReference type="SAM" id="Phobius"/>
    </source>
</evidence>
<keyword evidence="3" id="KW-0418">Kinase</keyword>
<dbReference type="EMBL" id="JADQDQ010000005">
    <property type="protein sequence ID" value="MBF9238383.1"/>
    <property type="molecule type" value="Genomic_DNA"/>
</dbReference>
<evidence type="ECO:0000313" key="4">
    <source>
        <dbReference type="Proteomes" id="UP000597617"/>
    </source>
</evidence>
<keyword evidence="4" id="KW-1185">Reference proteome</keyword>
<dbReference type="InterPro" id="IPR036890">
    <property type="entry name" value="HATPase_C_sf"/>
</dbReference>
<dbReference type="GO" id="GO:0016301">
    <property type="term" value="F:kinase activity"/>
    <property type="evidence" value="ECO:0007669"/>
    <property type="project" value="UniProtKB-KW"/>
</dbReference>
<comment type="caution">
    <text evidence="3">The sequence shown here is derived from an EMBL/GenBank/DDBJ whole genome shotgun (WGS) entry which is preliminary data.</text>
</comment>
<keyword evidence="1" id="KW-0812">Transmembrane</keyword>
<organism evidence="3 4">
    <name type="scientific">Hymenobacter jeongseonensis</name>
    <dbReference type="NCBI Taxonomy" id="2791027"/>
    <lineage>
        <taxon>Bacteria</taxon>
        <taxon>Pseudomonadati</taxon>
        <taxon>Bacteroidota</taxon>
        <taxon>Cytophagia</taxon>
        <taxon>Cytophagales</taxon>
        <taxon>Hymenobacteraceae</taxon>
        <taxon>Hymenobacter</taxon>
    </lineage>
</organism>
<accession>A0ABS0IJ24</accession>
<feature type="transmembrane region" description="Helical" evidence="1">
    <location>
        <begin position="12"/>
        <end position="32"/>
    </location>
</feature>
<evidence type="ECO:0000313" key="3">
    <source>
        <dbReference type="EMBL" id="MBF9238383.1"/>
    </source>
</evidence>
<feature type="transmembrane region" description="Helical" evidence="1">
    <location>
        <begin position="129"/>
        <end position="148"/>
    </location>
</feature>
<feature type="domain" description="Signal transduction histidine kinase internal region" evidence="2">
    <location>
        <begin position="168"/>
        <end position="247"/>
    </location>
</feature>
<sequence>MSLLTAPKPSRYYWRTQVLAWAVYGVFNIVMFRAFVPKAAGTPLWVFDVMSFTIAATALGASHVLRQLIWRGRWLSLSPLALLGRLLLANAVLAVGCVVVIGLMSVLFLPLQGASRGPQGWAAQLGYSLNLAILLSMWAAAYVGWQYLQRFRRAEIEKWRLTAAVREAELNTLRAQLNPHFLFNGLNNIRGLVSEDPERARQALAHLAELLRYVMQHSATPLVPLGQELEIVADYLALEALQLEDRLQYSLDVDPAARAVQLPPLTVQLLVENAIKHGVAPRPAGGIVSLTAQLDAAGWLCLTVRSPGEYHPAAAAASSGLGLRGLRERLAQAFGPAAQFELANDPLAADTVQASLRLPVLSADSAAGASATATPAFAHSSTRPFAH</sequence>
<dbReference type="Gene3D" id="3.30.565.10">
    <property type="entry name" value="Histidine kinase-like ATPase, C-terminal domain"/>
    <property type="match status" value="1"/>
</dbReference>
<dbReference type="SUPFAM" id="SSF55874">
    <property type="entry name" value="ATPase domain of HSP90 chaperone/DNA topoisomerase II/histidine kinase"/>
    <property type="match status" value="1"/>
</dbReference>
<keyword evidence="3" id="KW-0808">Transferase</keyword>
<dbReference type="Proteomes" id="UP000597617">
    <property type="component" value="Unassembled WGS sequence"/>
</dbReference>
<dbReference type="PANTHER" id="PTHR34220:SF7">
    <property type="entry name" value="SENSOR HISTIDINE KINASE YPDA"/>
    <property type="match status" value="1"/>
</dbReference>
<gene>
    <name evidence="3" type="ORF">I2I05_13335</name>
</gene>
<dbReference type="PANTHER" id="PTHR34220">
    <property type="entry name" value="SENSOR HISTIDINE KINASE YPDA"/>
    <property type="match status" value="1"/>
</dbReference>
<feature type="transmembrane region" description="Helical" evidence="1">
    <location>
        <begin position="86"/>
        <end position="109"/>
    </location>
</feature>
<feature type="transmembrane region" description="Helical" evidence="1">
    <location>
        <begin position="44"/>
        <end position="65"/>
    </location>
</feature>
<keyword evidence="1" id="KW-0472">Membrane</keyword>
<dbReference type="InterPro" id="IPR010559">
    <property type="entry name" value="Sig_transdc_His_kin_internal"/>
</dbReference>
<keyword evidence="1" id="KW-1133">Transmembrane helix</keyword>
<protein>
    <submittedName>
        <fullName evidence="3">Histidine kinase</fullName>
    </submittedName>
</protein>
<reference evidence="3 4" key="1">
    <citation type="submission" date="2020-11" db="EMBL/GenBank/DDBJ databases">
        <authorList>
            <person name="Kim M.K."/>
        </authorList>
    </citation>
    <scope>NUCLEOTIDE SEQUENCE [LARGE SCALE GENOMIC DNA]</scope>
    <source>
        <strain evidence="3 4">BT683</strain>
    </source>
</reference>
<dbReference type="InterPro" id="IPR050640">
    <property type="entry name" value="Bact_2-comp_sensor_kinase"/>
</dbReference>
<dbReference type="Pfam" id="PF06580">
    <property type="entry name" value="His_kinase"/>
    <property type="match status" value="1"/>
</dbReference>
<evidence type="ECO:0000259" key="2">
    <source>
        <dbReference type="Pfam" id="PF06580"/>
    </source>
</evidence>
<dbReference type="RefSeq" id="WP_196282743.1">
    <property type="nucleotide sequence ID" value="NZ_JADQDQ010000005.1"/>
</dbReference>
<name>A0ABS0IJ24_9BACT</name>
<proteinExistence type="predicted"/>